<accession>A0A1V2DS11</accession>
<sequence>MDQHTYYVIKPTTHNRKKVSYGDELLLTESQARPLRNGGFISPDKAAAERIGELVREVQALKAGDTETADTDTDSNKEDAAQ</sequence>
<evidence type="ECO:0000313" key="3">
    <source>
        <dbReference type="Proteomes" id="UP000189339"/>
    </source>
</evidence>
<evidence type="ECO:0000313" key="2">
    <source>
        <dbReference type="EMBL" id="ONF43270.1"/>
    </source>
</evidence>
<gene>
    <name evidence="2" type="ORF">BTO32_11330</name>
</gene>
<organism evidence="2 3">
    <name type="scientific">Marinobacter lutaoensis</name>
    <dbReference type="NCBI Taxonomy" id="135739"/>
    <lineage>
        <taxon>Bacteria</taxon>
        <taxon>Pseudomonadati</taxon>
        <taxon>Pseudomonadota</taxon>
        <taxon>Gammaproteobacteria</taxon>
        <taxon>Pseudomonadales</taxon>
        <taxon>Marinobacteraceae</taxon>
        <taxon>Marinobacter</taxon>
    </lineage>
</organism>
<keyword evidence="3" id="KW-1185">Reference proteome</keyword>
<evidence type="ECO:0000256" key="1">
    <source>
        <dbReference type="SAM" id="MobiDB-lite"/>
    </source>
</evidence>
<protein>
    <submittedName>
        <fullName evidence="2">Uncharacterized protein</fullName>
    </submittedName>
</protein>
<dbReference type="EMBL" id="MSCW01000007">
    <property type="protein sequence ID" value="ONF43270.1"/>
    <property type="molecule type" value="Genomic_DNA"/>
</dbReference>
<dbReference type="RefSeq" id="WP_076724745.1">
    <property type="nucleotide sequence ID" value="NZ_MSCW01000007.1"/>
</dbReference>
<dbReference type="Proteomes" id="UP000189339">
    <property type="component" value="Unassembled WGS sequence"/>
</dbReference>
<comment type="caution">
    <text evidence="2">The sequence shown here is derived from an EMBL/GenBank/DDBJ whole genome shotgun (WGS) entry which is preliminary data.</text>
</comment>
<feature type="region of interest" description="Disordered" evidence="1">
    <location>
        <begin position="61"/>
        <end position="82"/>
    </location>
</feature>
<proteinExistence type="predicted"/>
<reference evidence="2 3" key="1">
    <citation type="submission" date="2016-12" db="EMBL/GenBank/DDBJ databases">
        <title>Marinobacter lutaoensis whole genome sequencing.</title>
        <authorList>
            <person name="Verma A."/>
            <person name="Krishnamurthi S."/>
        </authorList>
    </citation>
    <scope>NUCLEOTIDE SEQUENCE [LARGE SCALE GENOMIC DNA]</scope>
    <source>
        <strain evidence="2 3">T5054</strain>
    </source>
</reference>
<dbReference type="OrthoDB" id="7067698at2"/>
<dbReference type="STRING" id="135739.BTO32_11330"/>
<name>A0A1V2DS11_9GAMM</name>
<dbReference type="AlphaFoldDB" id="A0A1V2DS11"/>